<gene>
    <name evidence="1" type="ORF">ON753_10965</name>
</gene>
<proteinExistence type="predicted"/>
<evidence type="ECO:0000313" key="1">
    <source>
        <dbReference type="EMBL" id="MCX2722893.1"/>
    </source>
</evidence>
<dbReference type="Proteomes" id="UP001300261">
    <property type="component" value="Unassembled WGS sequence"/>
</dbReference>
<organism evidence="1 2">
    <name type="scientific">Roseibium salinum</name>
    <dbReference type="NCBI Taxonomy" id="1604349"/>
    <lineage>
        <taxon>Bacteria</taxon>
        <taxon>Pseudomonadati</taxon>
        <taxon>Pseudomonadota</taxon>
        <taxon>Alphaproteobacteria</taxon>
        <taxon>Hyphomicrobiales</taxon>
        <taxon>Stappiaceae</taxon>
        <taxon>Roseibium</taxon>
    </lineage>
</organism>
<protein>
    <submittedName>
        <fullName evidence="1">Uncharacterized protein</fullName>
    </submittedName>
</protein>
<name>A0ABT3R0Z6_9HYPH</name>
<dbReference type="EMBL" id="JAPEVI010000003">
    <property type="protein sequence ID" value="MCX2722893.1"/>
    <property type="molecule type" value="Genomic_DNA"/>
</dbReference>
<sequence>MNNGRVYKTMEGQGILAGVKEPGIWFQGRAGFGSGHDGTSVLGDGGRAANPGWGHFNHSLIVRNQVLALLPYLAFHENFQISVNDDDGVAKWIEAILGIA</sequence>
<accession>A0ABT3R0Z6</accession>
<comment type="caution">
    <text evidence="1">The sequence shown here is derived from an EMBL/GenBank/DDBJ whole genome shotgun (WGS) entry which is preliminary data.</text>
</comment>
<evidence type="ECO:0000313" key="2">
    <source>
        <dbReference type="Proteomes" id="UP001300261"/>
    </source>
</evidence>
<keyword evidence="2" id="KW-1185">Reference proteome</keyword>
<dbReference type="RefSeq" id="WP_265967288.1">
    <property type="nucleotide sequence ID" value="NZ_JAPEVI010000003.1"/>
</dbReference>
<reference evidence="1 2" key="1">
    <citation type="journal article" date="2016" name="Int. J. Syst. Evol. Microbiol.">
        <title>Labrenzia salina sp. nov., isolated from the rhizosphere of the halophyte Arthrocnemum macrostachyum.</title>
        <authorList>
            <person name="Camacho M."/>
            <person name="Redondo-Gomez S."/>
            <person name="Rodriguez-Llorente I."/>
            <person name="Rohde M."/>
            <person name="Sproer C."/>
            <person name="Schumann P."/>
            <person name="Klenk H.P."/>
            <person name="Montero-Calasanz M.D.C."/>
        </authorList>
    </citation>
    <scope>NUCLEOTIDE SEQUENCE [LARGE SCALE GENOMIC DNA]</scope>
    <source>
        <strain evidence="1 2">DSM 29163</strain>
    </source>
</reference>